<organism evidence="13 14">
    <name type="scientific">Flavobacterium pisciphilum</name>
    <dbReference type="NCBI Taxonomy" id="2893755"/>
    <lineage>
        <taxon>Bacteria</taxon>
        <taxon>Pseudomonadati</taxon>
        <taxon>Bacteroidota</taxon>
        <taxon>Flavobacteriia</taxon>
        <taxon>Flavobacteriales</taxon>
        <taxon>Flavobacteriaceae</taxon>
        <taxon>Flavobacterium</taxon>
    </lineage>
</organism>
<name>A0ABS8N093_9FLAO</name>
<dbReference type="SUPFAM" id="SSF52833">
    <property type="entry name" value="Thioredoxin-like"/>
    <property type="match status" value="1"/>
</dbReference>
<evidence type="ECO:0000256" key="3">
    <source>
        <dbReference type="ARBA" id="ARBA00022559"/>
    </source>
</evidence>
<evidence type="ECO:0000313" key="13">
    <source>
        <dbReference type="EMBL" id="MCC9074440.1"/>
    </source>
</evidence>
<evidence type="ECO:0000256" key="10">
    <source>
        <dbReference type="ARBA" id="ARBA00042639"/>
    </source>
</evidence>
<evidence type="ECO:0000256" key="5">
    <source>
        <dbReference type="ARBA" id="ARBA00023002"/>
    </source>
</evidence>
<keyword evidence="14" id="KW-1185">Reference proteome</keyword>
<comment type="catalytic activity">
    <reaction evidence="11">
        <text>a hydroperoxide + [thioredoxin]-dithiol = an alcohol + [thioredoxin]-disulfide + H2O</text>
        <dbReference type="Rhea" id="RHEA:62620"/>
        <dbReference type="Rhea" id="RHEA-COMP:10698"/>
        <dbReference type="Rhea" id="RHEA-COMP:10700"/>
        <dbReference type="ChEBI" id="CHEBI:15377"/>
        <dbReference type="ChEBI" id="CHEBI:29950"/>
        <dbReference type="ChEBI" id="CHEBI:30879"/>
        <dbReference type="ChEBI" id="CHEBI:35924"/>
        <dbReference type="ChEBI" id="CHEBI:50058"/>
        <dbReference type="EC" id="1.11.1.24"/>
    </reaction>
</comment>
<dbReference type="EC" id="1.11.1.24" evidence="2"/>
<dbReference type="EMBL" id="JAJJMO010000001">
    <property type="protein sequence ID" value="MCC9074440.1"/>
    <property type="molecule type" value="Genomic_DNA"/>
</dbReference>
<evidence type="ECO:0000256" key="8">
    <source>
        <dbReference type="ARBA" id="ARBA00032824"/>
    </source>
</evidence>
<dbReference type="RefSeq" id="WP_229991251.1">
    <property type="nucleotide sequence ID" value="NZ_JAJJMO010000001.1"/>
</dbReference>
<evidence type="ECO:0000256" key="2">
    <source>
        <dbReference type="ARBA" id="ARBA00013017"/>
    </source>
</evidence>
<reference evidence="13" key="1">
    <citation type="submission" date="2021-11" db="EMBL/GenBank/DDBJ databases">
        <title>Description of novel Flavobacterium species.</title>
        <authorList>
            <person name="Saticioglu I.B."/>
            <person name="Ay H."/>
            <person name="Altun S."/>
            <person name="Duman M."/>
        </authorList>
    </citation>
    <scope>NUCLEOTIDE SEQUENCE</scope>
    <source>
        <strain evidence="13">F-65</strain>
    </source>
</reference>
<keyword evidence="6" id="KW-1015">Disulfide bond</keyword>
<comment type="caution">
    <text evidence="13">The sequence shown here is derived from an EMBL/GenBank/DDBJ whole genome shotgun (WGS) entry which is preliminary data.</text>
</comment>
<dbReference type="InterPro" id="IPR050924">
    <property type="entry name" value="Peroxiredoxin_BCP/PrxQ"/>
</dbReference>
<dbReference type="InterPro" id="IPR013766">
    <property type="entry name" value="Thioredoxin_domain"/>
</dbReference>
<dbReference type="PANTHER" id="PTHR42801">
    <property type="entry name" value="THIOREDOXIN-DEPENDENT PEROXIDE REDUCTASE"/>
    <property type="match status" value="1"/>
</dbReference>
<dbReference type="Pfam" id="PF00578">
    <property type="entry name" value="AhpC-TSA"/>
    <property type="match status" value="1"/>
</dbReference>
<accession>A0ABS8N093</accession>
<dbReference type="Gene3D" id="3.40.30.10">
    <property type="entry name" value="Glutaredoxin"/>
    <property type="match status" value="1"/>
</dbReference>
<feature type="domain" description="Thioredoxin" evidence="12">
    <location>
        <begin position="44"/>
        <end position="212"/>
    </location>
</feature>
<evidence type="ECO:0000259" key="12">
    <source>
        <dbReference type="PROSITE" id="PS51352"/>
    </source>
</evidence>
<evidence type="ECO:0000256" key="11">
    <source>
        <dbReference type="ARBA" id="ARBA00049091"/>
    </source>
</evidence>
<keyword evidence="5" id="KW-0560">Oxidoreductase</keyword>
<proteinExistence type="inferred from homology"/>
<gene>
    <name evidence="13" type="ORF">LNQ49_22890</name>
</gene>
<dbReference type="PANTHER" id="PTHR42801:SF7">
    <property type="entry name" value="SLL1159 PROTEIN"/>
    <property type="match status" value="1"/>
</dbReference>
<dbReference type="InterPro" id="IPR036249">
    <property type="entry name" value="Thioredoxin-like_sf"/>
</dbReference>
<evidence type="ECO:0000256" key="9">
    <source>
        <dbReference type="ARBA" id="ARBA00038489"/>
    </source>
</evidence>
<evidence type="ECO:0000256" key="4">
    <source>
        <dbReference type="ARBA" id="ARBA00022862"/>
    </source>
</evidence>
<evidence type="ECO:0000256" key="1">
    <source>
        <dbReference type="ARBA" id="ARBA00003330"/>
    </source>
</evidence>
<keyword evidence="3" id="KW-0575">Peroxidase</keyword>
<sequence>MNSLAKQIESLNNELSQQIPQEVSEVFEKSINDLKTQNIENKSIQIGDILTPFSLPNTKNQLIHSKDVLKKGKMILAFYRGSWCPYCNLELRALQNNIAKITDNNVSLLAVSPQSPDHSMALTEKHQLTFEVLTDENNKLAKQLGISFKLQEFAIPTYQAIGINLEDFNQDDENTLPVPAVFVVDTDGVVIYKFVDTDYRNRLNIDELIQSL</sequence>
<comment type="function">
    <text evidence="1">Thiol-specific peroxidase that catalyzes the reduction of hydrogen peroxide and organic hydroperoxides to water and alcohols, respectively. Plays a role in cell protection against oxidative stress by detoxifying peroxides and as sensor of hydrogen peroxide-mediated signaling events.</text>
</comment>
<evidence type="ECO:0000256" key="7">
    <source>
        <dbReference type="ARBA" id="ARBA00023284"/>
    </source>
</evidence>
<dbReference type="Proteomes" id="UP001430919">
    <property type="component" value="Unassembled WGS sequence"/>
</dbReference>
<keyword evidence="4" id="KW-0049">Antioxidant</keyword>
<evidence type="ECO:0000256" key="6">
    <source>
        <dbReference type="ARBA" id="ARBA00023157"/>
    </source>
</evidence>
<dbReference type="CDD" id="cd02970">
    <property type="entry name" value="PRX_like2"/>
    <property type="match status" value="1"/>
</dbReference>
<comment type="similarity">
    <text evidence="9">Belongs to the peroxiredoxin family. BCP/PrxQ subfamily.</text>
</comment>
<protein>
    <recommendedName>
        <fullName evidence="2">thioredoxin-dependent peroxiredoxin</fullName>
        <ecNumber evidence="2">1.11.1.24</ecNumber>
    </recommendedName>
    <alternativeName>
        <fullName evidence="8">Thioredoxin peroxidase</fullName>
    </alternativeName>
    <alternativeName>
        <fullName evidence="10">Thioredoxin-dependent peroxiredoxin Bcp</fullName>
    </alternativeName>
</protein>
<dbReference type="InterPro" id="IPR000866">
    <property type="entry name" value="AhpC/TSA"/>
</dbReference>
<evidence type="ECO:0000313" key="14">
    <source>
        <dbReference type="Proteomes" id="UP001430919"/>
    </source>
</evidence>
<keyword evidence="7" id="KW-0676">Redox-active center</keyword>
<dbReference type="PROSITE" id="PS51352">
    <property type="entry name" value="THIOREDOXIN_2"/>
    <property type="match status" value="1"/>
</dbReference>